<keyword evidence="5" id="KW-0406">Ion transport</keyword>
<evidence type="ECO:0000313" key="10">
    <source>
        <dbReference type="EMBL" id="CAD8975868.1"/>
    </source>
</evidence>
<keyword evidence="2" id="KW-0813">Transport</keyword>
<feature type="compositionally biased region" description="Basic and acidic residues" evidence="7">
    <location>
        <begin position="488"/>
        <end position="498"/>
    </location>
</feature>
<dbReference type="Pfam" id="PF06241">
    <property type="entry name" value="Castor_Poll_mid"/>
    <property type="match status" value="1"/>
</dbReference>
<evidence type="ECO:0000256" key="8">
    <source>
        <dbReference type="SAM" id="Phobius"/>
    </source>
</evidence>
<dbReference type="PANTHER" id="PTHR31563">
    <property type="entry name" value="ION CHANNEL POLLUX-RELATED"/>
    <property type="match status" value="1"/>
</dbReference>
<dbReference type="InterPro" id="IPR010420">
    <property type="entry name" value="CASTOR/POLLUX/SYM8_dom"/>
</dbReference>
<evidence type="ECO:0000256" key="6">
    <source>
        <dbReference type="ARBA" id="ARBA00023136"/>
    </source>
</evidence>
<dbReference type="AlphaFoldDB" id="A0A7S1EJ47"/>
<dbReference type="GO" id="GO:0008324">
    <property type="term" value="F:monoatomic cation transmembrane transporter activity"/>
    <property type="evidence" value="ECO:0007669"/>
    <property type="project" value="InterPro"/>
</dbReference>
<proteinExistence type="predicted"/>
<evidence type="ECO:0000256" key="1">
    <source>
        <dbReference type="ARBA" id="ARBA00004127"/>
    </source>
</evidence>
<feature type="domain" description="RCK C-terminal" evidence="9">
    <location>
        <begin position="379"/>
        <end position="467"/>
    </location>
</feature>
<dbReference type="PROSITE" id="PS51202">
    <property type="entry name" value="RCK_C"/>
    <property type="match status" value="1"/>
</dbReference>
<keyword evidence="4 8" id="KW-1133">Transmembrane helix</keyword>
<dbReference type="Gene3D" id="3.40.50.720">
    <property type="entry name" value="NAD(P)-binding Rossmann-like Domain"/>
    <property type="match status" value="2"/>
</dbReference>
<name>A0A7S1EJ47_HEMAN</name>
<dbReference type="InterPro" id="IPR006037">
    <property type="entry name" value="RCK_C"/>
</dbReference>
<organism evidence="10">
    <name type="scientific">Hemiselmis andersenii</name>
    <name type="common">Cryptophyte alga</name>
    <dbReference type="NCBI Taxonomy" id="464988"/>
    <lineage>
        <taxon>Eukaryota</taxon>
        <taxon>Cryptophyceae</taxon>
        <taxon>Cryptomonadales</taxon>
        <taxon>Hemiselmidaceae</taxon>
        <taxon>Hemiselmis</taxon>
    </lineage>
</organism>
<dbReference type="GO" id="GO:0012505">
    <property type="term" value="C:endomembrane system"/>
    <property type="evidence" value="ECO:0007669"/>
    <property type="project" value="UniProtKB-SubCell"/>
</dbReference>
<reference evidence="10" key="1">
    <citation type="submission" date="2021-01" db="EMBL/GenBank/DDBJ databases">
        <authorList>
            <person name="Corre E."/>
            <person name="Pelletier E."/>
            <person name="Niang G."/>
            <person name="Scheremetjew M."/>
            <person name="Finn R."/>
            <person name="Kale V."/>
            <person name="Holt S."/>
            <person name="Cochrane G."/>
            <person name="Meng A."/>
            <person name="Brown T."/>
            <person name="Cohen L."/>
        </authorList>
    </citation>
    <scope>NUCLEOTIDE SEQUENCE</scope>
    <source>
        <strain evidence="10">CCMP644</strain>
    </source>
</reference>
<dbReference type="EMBL" id="HBFX01044763">
    <property type="protein sequence ID" value="CAD8975868.1"/>
    <property type="molecule type" value="Transcribed_RNA"/>
</dbReference>
<dbReference type="SUPFAM" id="SSF116726">
    <property type="entry name" value="TrkA C-terminal domain-like"/>
    <property type="match status" value="1"/>
</dbReference>
<protein>
    <recommendedName>
        <fullName evidence="9">RCK C-terminal domain-containing protein</fullName>
    </recommendedName>
</protein>
<evidence type="ECO:0000256" key="3">
    <source>
        <dbReference type="ARBA" id="ARBA00022692"/>
    </source>
</evidence>
<feature type="transmembrane region" description="Helical" evidence="8">
    <location>
        <begin position="86"/>
        <end position="113"/>
    </location>
</feature>
<evidence type="ECO:0000259" key="9">
    <source>
        <dbReference type="PROSITE" id="PS51202"/>
    </source>
</evidence>
<sequence length="772" mass="85172">MLPATTLALIPSAPHPTSRTLGGAGARFHSGFVAAPRFVGLPLSSAPRAAVRGRGLAGGMRMGLGTALAHALWWKPAFWAYKFQHFMVASIWSQLLAVTLISLALISVGAVLFKFIAPDGHVKDFTHWMTRSYVMLNKVPSNNPMIAESHRERLVNNILFNLNTLTISVITGLVAATSKTAFDRAVNGNYQVLEKGHTVLLMDKWCGQVSPIIQHFDKLATKGDRLDILGHPVVVLSNLPKAKATEIIEEGRSTRGRKVNVLVRQGDPSKAPDLKKVSADKANRVVLLTADHDREHITDGTPSKSLKHKIRTDTALLKSTRKEWVQETRSELTGLIAVPGEGKHWTQYEGDFTVCEDQEFVGRLIAMCTVERSNGLSQVYNAVLQPGDANFLETEKVDHESRLYFLEGKKFDELQGHFPKSIICGIIRKSEVILAPKGDVEVEAGDSLLAFGRDKKQLCSRMSTKFAGLPPTAPGKFHETAEEQQQGQREKADAKDKGFRMRPKRHVIVLGWNERGEKTLREIAEVLPKGSKITTLQDKKVAVDPETASYCESKNVGLQHMEGDTMDRDKLEEIGAAKSDCIVCLFDSSAASNTEDTTDSELITTIQALGQMNFQKVVKRPRLVSMVHSRQTLKLIKGATEEAGLVADFILANELESGALVQVLMDPDLEKVFNEVLSPNSKELLSLQSGKVLDQDYPGFSADYLYTDKRLKVSFQQIQTCARRNGQIAIGLILDNPMGEDKVVLIPEMQTEFELGAQDRVVVIGDFKDAYA</sequence>
<dbReference type="InterPro" id="IPR036721">
    <property type="entry name" value="RCK_C_sf"/>
</dbReference>
<comment type="subcellular location">
    <subcellularLocation>
        <location evidence="1">Endomembrane system</location>
        <topology evidence="1">Multi-pass membrane protein</topology>
    </subcellularLocation>
</comment>
<dbReference type="PANTHER" id="PTHR31563:SF10">
    <property type="entry name" value="ION CHANNEL POLLUX-RELATED"/>
    <property type="match status" value="1"/>
</dbReference>
<feature type="region of interest" description="Disordered" evidence="7">
    <location>
        <begin position="469"/>
        <end position="498"/>
    </location>
</feature>
<accession>A0A7S1EJ47</accession>
<feature type="transmembrane region" description="Helical" evidence="8">
    <location>
        <begin position="154"/>
        <end position="176"/>
    </location>
</feature>
<evidence type="ECO:0000256" key="2">
    <source>
        <dbReference type="ARBA" id="ARBA00022448"/>
    </source>
</evidence>
<evidence type="ECO:0000256" key="5">
    <source>
        <dbReference type="ARBA" id="ARBA00023065"/>
    </source>
</evidence>
<gene>
    <name evidence="10" type="ORF">HAND00432_LOCUS26873</name>
</gene>
<keyword evidence="3 8" id="KW-0812">Transmembrane</keyword>
<dbReference type="InterPro" id="IPR044849">
    <property type="entry name" value="CASTOR/POLLUX/SYM8-like"/>
</dbReference>
<evidence type="ECO:0000256" key="4">
    <source>
        <dbReference type="ARBA" id="ARBA00022989"/>
    </source>
</evidence>
<dbReference type="GO" id="GO:0006813">
    <property type="term" value="P:potassium ion transport"/>
    <property type="evidence" value="ECO:0007669"/>
    <property type="project" value="InterPro"/>
</dbReference>
<evidence type="ECO:0000256" key="7">
    <source>
        <dbReference type="SAM" id="MobiDB-lite"/>
    </source>
</evidence>
<keyword evidence="6 8" id="KW-0472">Membrane</keyword>
<dbReference type="Gene3D" id="3.30.70.1450">
    <property type="entry name" value="Regulator of K+ conductance, C-terminal domain"/>
    <property type="match status" value="1"/>
</dbReference>